<dbReference type="InterPro" id="IPR016177">
    <property type="entry name" value="DNA-bd_dom_sf"/>
</dbReference>
<comment type="similarity">
    <text evidence="7">Belongs to the AP2/ERF transcription factor family. AP2 subfamily.</text>
</comment>
<dbReference type="SMART" id="SM00380">
    <property type="entry name" value="AP2"/>
    <property type="match status" value="2"/>
</dbReference>
<feature type="domain" description="AP2/ERF" evidence="10">
    <location>
        <begin position="747"/>
        <end position="805"/>
    </location>
</feature>
<dbReference type="FunFam" id="3.30.730.10:FF:000002">
    <property type="entry name" value="AP2-like ethylene-responsive transcription factor"/>
    <property type="match status" value="1"/>
</dbReference>
<evidence type="ECO:0000259" key="10">
    <source>
        <dbReference type="PROSITE" id="PS51032"/>
    </source>
</evidence>
<dbReference type="InterPro" id="IPR001471">
    <property type="entry name" value="AP2/ERF_dom"/>
</dbReference>
<dbReference type="GO" id="GO:0003677">
    <property type="term" value="F:DNA binding"/>
    <property type="evidence" value="ECO:0007669"/>
    <property type="project" value="UniProtKB-KW"/>
</dbReference>
<keyword evidence="5" id="KW-0804">Transcription</keyword>
<dbReference type="GO" id="GO:0005634">
    <property type="term" value="C:nucleus"/>
    <property type="evidence" value="ECO:0007669"/>
    <property type="project" value="UniProtKB-SubCell"/>
</dbReference>
<dbReference type="InterPro" id="IPR000073">
    <property type="entry name" value="AB_hydrolase_1"/>
</dbReference>
<gene>
    <name evidence="11" type="ORF">OPV22_008321</name>
</gene>
<dbReference type="Proteomes" id="UP001222027">
    <property type="component" value="Unassembled WGS sequence"/>
</dbReference>
<dbReference type="AlphaFoldDB" id="A0AAV8PPG8"/>
<dbReference type="Pfam" id="PF00561">
    <property type="entry name" value="Abhydrolase_1"/>
    <property type="match status" value="1"/>
</dbReference>
<feature type="signal peptide" evidence="9">
    <location>
        <begin position="1"/>
        <end position="23"/>
    </location>
</feature>
<keyword evidence="3" id="KW-0805">Transcription regulation</keyword>
<evidence type="ECO:0000313" key="11">
    <source>
        <dbReference type="EMBL" id="KAJ8497769.1"/>
    </source>
</evidence>
<evidence type="ECO:0000256" key="1">
    <source>
        <dbReference type="ARBA" id="ARBA00004123"/>
    </source>
</evidence>
<reference evidence="11 12" key="1">
    <citation type="submission" date="2022-12" db="EMBL/GenBank/DDBJ databases">
        <title>Chromosome-scale assembly of the Ensete ventricosum genome.</title>
        <authorList>
            <person name="Dussert Y."/>
            <person name="Stocks J."/>
            <person name="Wendawek A."/>
            <person name="Woldeyes F."/>
            <person name="Nichols R.A."/>
            <person name="Borrell J.S."/>
        </authorList>
    </citation>
    <scope>NUCLEOTIDE SEQUENCE [LARGE SCALE GENOMIC DNA]</scope>
    <source>
        <strain evidence="12">cv. Maze</strain>
        <tissue evidence="11">Seeds</tissue>
    </source>
</reference>
<evidence type="ECO:0000256" key="5">
    <source>
        <dbReference type="ARBA" id="ARBA00023163"/>
    </source>
</evidence>
<dbReference type="PANTHER" id="PTHR32467:SF236">
    <property type="entry name" value="AP2_ERF DOMAIN-CONTAINING PROTEIN"/>
    <property type="match status" value="1"/>
</dbReference>
<evidence type="ECO:0000313" key="12">
    <source>
        <dbReference type="Proteomes" id="UP001222027"/>
    </source>
</evidence>
<comment type="subcellular location">
    <subcellularLocation>
        <location evidence="1">Nucleus</location>
    </subcellularLocation>
</comment>
<evidence type="ECO:0000256" key="2">
    <source>
        <dbReference type="ARBA" id="ARBA00022737"/>
    </source>
</evidence>
<keyword evidence="6" id="KW-0539">Nucleus</keyword>
<dbReference type="SUPFAM" id="SSF54171">
    <property type="entry name" value="DNA-binding domain"/>
    <property type="match status" value="2"/>
</dbReference>
<keyword evidence="4" id="KW-0238">DNA-binding</keyword>
<dbReference type="InterPro" id="IPR029058">
    <property type="entry name" value="AB_hydrolase_fold"/>
</dbReference>
<dbReference type="Pfam" id="PF00847">
    <property type="entry name" value="AP2"/>
    <property type="match status" value="1"/>
</dbReference>
<keyword evidence="12" id="KW-1185">Reference proteome</keyword>
<protein>
    <recommendedName>
        <fullName evidence="10">AP2/ERF domain-containing protein</fullName>
    </recommendedName>
</protein>
<comment type="caution">
    <text evidence="11">The sequence shown here is derived from an EMBL/GenBank/DDBJ whole genome shotgun (WGS) entry which is preliminary data.</text>
</comment>
<evidence type="ECO:0000256" key="8">
    <source>
        <dbReference type="SAM" id="MobiDB-lite"/>
    </source>
</evidence>
<dbReference type="Gene3D" id="3.30.730.10">
    <property type="entry name" value="AP2/ERF domain"/>
    <property type="match status" value="2"/>
</dbReference>
<feature type="region of interest" description="Disordered" evidence="8">
    <location>
        <begin position="27"/>
        <end position="49"/>
    </location>
</feature>
<sequence length="919" mass="101587">MKPSRSLLHLLRLFGILPPPHLPLPWPPPRHASPRRSLHSSLGARRSRSRRLNKHALVLVHGFGGNSKWQWNRQIGALSRSFDLYIPDLVFFGSSRSAGPDPSVGFQSSCVAEAMRRLGVARYSVVGISYSGFVAFRMAEGPAAGAVQRVAILASGICATPEQLRDLTAKEGRDVGELLLPQKAEDLMTLIRRSMYRHPQRIPPPSGSKISSRFNISDSIPIYILSEEPGHSETCSVPTVAFDHEVIYEKQRKERTELLKRLLEKGIDLDPIPVLNQDTIILWGDKDDIFPLSFAHQLHSPSILGIISAAPRPSASPLSEKKDIGIGWILSCTPVICRIDYVMQKAKPMTLLVLTFPPPRSWVSEGEKEEARLRALESEQPMRVGESSCCREEDEFGGAGQGGGGGRDEVGFLPSDAAICLMEPPLRASTCASDWRHSAIATTTSCSNPEEQGPKFEDFLGGYSENLNEENQNLQQPIYHFHDMYYHTSDGPGINVNIPPSFSPAEGGTGEDIQVPYHHIHSFHHNHLFQDPNTIKPPFFMTDPNQNFTGSAIYNVGMDGSTSISGMKSWLRQNQHIPEKQPVEAYECNIQSLSLSVGPVSQSGSLKIVPLASPLEAAGDPKCLNAESADREPVPRKSIETFGHRTSQYRGVTRHRWTGRYEAHLWDNSCRKEGQKRKGRQGGYDREEKAARAYDLAALKYWGPTTHTNFPLSSYQKDLEEMKDMTRQEFVANLRRKSSGFSRGASVYRGVTRHHQHGRWQARIGRVAGNKDLYLGTFSTQEEAAEAYDIAAIKFRGLNAVTNFDMSKYDVKHICSSSHLFGGDLGKRSPKSTPTASAAANMNQPTSFVVANSDDYSNILSNSKSDGTSNRVPADAVSLISSSITNPNLWMESQGAEGTIIPTTACMGTFLRHSFALLQ</sequence>
<dbReference type="GO" id="GO:0003700">
    <property type="term" value="F:DNA-binding transcription factor activity"/>
    <property type="evidence" value="ECO:0007669"/>
    <property type="project" value="InterPro"/>
</dbReference>
<dbReference type="FunFam" id="3.30.730.10:FF:000003">
    <property type="entry name" value="AP2-like ethylene-responsive transcription factor ANT"/>
    <property type="match status" value="1"/>
</dbReference>
<dbReference type="EMBL" id="JAQQAF010000003">
    <property type="protein sequence ID" value="KAJ8497769.1"/>
    <property type="molecule type" value="Genomic_DNA"/>
</dbReference>
<dbReference type="PROSITE" id="PS51032">
    <property type="entry name" value="AP2_ERF"/>
    <property type="match status" value="2"/>
</dbReference>
<feature type="domain" description="AP2/ERF" evidence="10">
    <location>
        <begin position="648"/>
        <end position="711"/>
    </location>
</feature>
<dbReference type="PRINTS" id="PR00367">
    <property type="entry name" value="ETHRSPELEMNT"/>
</dbReference>
<keyword evidence="9" id="KW-0732">Signal</keyword>
<evidence type="ECO:0000256" key="4">
    <source>
        <dbReference type="ARBA" id="ARBA00023125"/>
    </source>
</evidence>
<proteinExistence type="inferred from homology"/>
<dbReference type="CDD" id="cd00018">
    <property type="entry name" value="AP2"/>
    <property type="match status" value="2"/>
</dbReference>
<organism evidence="11 12">
    <name type="scientific">Ensete ventricosum</name>
    <name type="common">Abyssinian banana</name>
    <name type="synonym">Musa ensete</name>
    <dbReference type="NCBI Taxonomy" id="4639"/>
    <lineage>
        <taxon>Eukaryota</taxon>
        <taxon>Viridiplantae</taxon>
        <taxon>Streptophyta</taxon>
        <taxon>Embryophyta</taxon>
        <taxon>Tracheophyta</taxon>
        <taxon>Spermatophyta</taxon>
        <taxon>Magnoliopsida</taxon>
        <taxon>Liliopsida</taxon>
        <taxon>Zingiberales</taxon>
        <taxon>Musaceae</taxon>
        <taxon>Ensete</taxon>
    </lineage>
</organism>
<evidence type="ECO:0000256" key="6">
    <source>
        <dbReference type="ARBA" id="ARBA00023242"/>
    </source>
</evidence>
<evidence type="ECO:0000256" key="7">
    <source>
        <dbReference type="ARBA" id="ARBA00037973"/>
    </source>
</evidence>
<dbReference type="SUPFAM" id="SSF53474">
    <property type="entry name" value="alpha/beta-Hydrolases"/>
    <property type="match status" value="1"/>
</dbReference>
<feature type="chain" id="PRO_5043316974" description="AP2/ERF domain-containing protein" evidence="9">
    <location>
        <begin position="24"/>
        <end position="919"/>
    </location>
</feature>
<name>A0AAV8PPG8_ENSVE</name>
<evidence type="ECO:0000256" key="3">
    <source>
        <dbReference type="ARBA" id="ARBA00023015"/>
    </source>
</evidence>
<accession>A0AAV8PPG8</accession>
<dbReference type="Gene3D" id="3.40.50.1820">
    <property type="entry name" value="alpha/beta hydrolase"/>
    <property type="match status" value="1"/>
</dbReference>
<evidence type="ECO:0000256" key="9">
    <source>
        <dbReference type="SAM" id="SignalP"/>
    </source>
</evidence>
<dbReference type="PANTHER" id="PTHR32467">
    <property type="entry name" value="AP2-LIKE ETHYLENE-RESPONSIVE TRANSCRIPTION FACTOR"/>
    <property type="match status" value="1"/>
</dbReference>
<keyword evidence="2" id="KW-0677">Repeat</keyword>
<dbReference type="InterPro" id="IPR036955">
    <property type="entry name" value="AP2/ERF_dom_sf"/>
</dbReference>